<dbReference type="Pfam" id="PF07553">
    <property type="entry name" value="Lipoprotein_Ltp"/>
    <property type="match status" value="2"/>
</dbReference>
<dbReference type="Proteomes" id="UP000658613">
    <property type="component" value="Unassembled WGS sequence"/>
</dbReference>
<dbReference type="AlphaFoldDB" id="A0A931E076"/>
<evidence type="ECO:0000256" key="1">
    <source>
        <dbReference type="SAM" id="MobiDB-lite"/>
    </source>
</evidence>
<proteinExistence type="predicted"/>
<dbReference type="RefSeq" id="WP_196823918.1">
    <property type="nucleotide sequence ID" value="NZ_CP046980.1"/>
</dbReference>
<keyword evidence="2" id="KW-0812">Transmembrane</keyword>
<feature type="domain" description="Putative host cell surface-exposed lipoprotein Ltp-like HTH region" evidence="3">
    <location>
        <begin position="216"/>
        <end position="260"/>
    </location>
</feature>
<dbReference type="InterPro" id="IPR011434">
    <property type="entry name" value="Ltp-like_HTH"/>
</dbReference>
<feature type="compositionally biased region" description="Basic and acidic residues" evidence="1">
    <location>
        <begin position="171"/>
        <end position="216"/>
    </location>
</feature>
<evidence type="ECO:0000259" key="3">
    <source>
        <dbReference type="Pfam" id="PF07553"/>
    </source>
</evidence>
<feature type="compositionally biased region" description="Polar residues" evidence="1">
    <location>
        <begin position="1"/>
        <end position="18"/>
    </location>
</feature>
<feature type="region of interest" description="Disordered" evidence="1">
    <location>
        <begin position="142"/>
        <end position="216"/>
    </location>
</feature>
<keyword evidence="5" id="KW-1185">Reference proteome</keyword>
<feature type="compositionally biased region" description="Basic and acidic residues" evidence="1">
    <location>
        <begin position="142"/>
        <end position="157"/>
    </location>
</feature>
<keyword evidence="2" id="KW-1133">Transmembrane helix</keyword>
<sequence length="317" mass="33753">MSSPYDPNNPTPGNNQSGQGWGPQAPFGQEQGGWSQPDPNASWESLQQVPSVGPSEWGQPANGPGSNFAQQGGQAQFGQQQFGQPQNGQPQYGQGSSGQPPYGEQPPTEQGGGKGRMWAIIIGIAVLVTVAIVALALVLGGDKDKNSEGTASSEEKITPTTSETGGAPSEEPAKSSDSKSEKSGDKDRGQGSAKDSKKEPTSGAKPKDGNVPADHKKALEEAERYLAVIPFSYEGLYDQLISEYGAQASPEAARYAVDNVDADWNEQALRAAEQYVKVLDMSDEELFDQLTHDFGGKFTPEQARYAIEHLDRSKLKP</sequence>
<reference evidence="4" key="1">
    <citation type="submission" date="2020-11" db="EMBL/GenBank/DDBJ databases">
        <title>Sequencing the genomes of 1000 actinobacteria strains.</title>
        <authorList>
            <person name="Klenk H.-P."/>
        </authorList>
    </citation>
    <scope>NUCLEOTIDE SEQUENCE</scope>
    <source>
        <strain evidence="4">DSM 45632</strain>
    </source>
</reference>
<protein>
    <recommendedName>
        <fullName evidence="3">Putative host cell surface-exposed lipoprotein Ltp-like HTH region domain-containing protein</fullName>
    </recommendedName>
</protein>
<feature type="compositionally biased region" description="Low complexity" evidence="1">
    <location>
        <begin position="65"/>
        <end position="107"/>
    </location>
</feature>
<name>A0A931E076_9CORY</name>
<comment type="caution">
    <text evidence="4">The sequence shown here is derived from an EMBL/GenBank/DDBJ whole genome shotgun (WGS) entry which is preliminary data.</text>
</comment>
<feature type="compositionally biased region" description="Polar residues" evidence="1">
    <location>
        <begin position="32"/>
        <end position="50"/>
    </location>
</feature>
<dbReference type="EMBL" id="JADOUE010000001">
    <property type="protein sequence ID" value="MBG6121341.1"/>
    <property type="molecule type" value="Genomic_DNA"/>
</dbReference>
<evidence type="ECO:0000256" key="2">
    <source>
        <dbReference type="SAM" id="Phobius"/>
    </source>
</evidence>
<evidence type="ECO:0000313" key="5">
    <source>
        <dbReference type="Proteomes" id="UP000658613"/>
    </source>
</evidence>
<feature type="transmembrane region" description="Helical" evidence="2">
    <location>
        <begin position="117"/>
        <end position="139"/>
    </location>
</feature>
<dbReference type="InterPro" id="IPR036388">
    <property type="entry name" value="WH-like_DNA-bd_sf"/>
</dbReference>
<feature type="region of interest" description="Disordered" evidence="1">
    <location>
        <begin position="1"/>
        <end position="114"/>
    </location>
</feature>
<evidence type="ECO:0000313" key="4">
    <source>
        <dbReference type="EMBL" id="MBG6121341.1"/>
    </source>
</evidence>
<accession>A0A931E076</accession>
<feature type="domain" description="Putative host cell surface-exposed lipoprotein Ltp-like HTH region" evidence="3">
    <location>
        <begin position="263"/>
        <end position="310"/>
    </location>
</feature>
<dbReference type="Gene3D" id="1.10.10.10">
    <property type="entry name" value="Winged helix-like DNA-binding domain superfamily/Winged helix DNA-binding domain"/>
    <property type="match status" value="2"/>
</dbReference>
<keyword evidence="2" id="KW-0472">Membrane</keyword>
<organism evidence="4 5">
    <name type="scientific">Corynebacterium aquatimens</name>
    <dbReference type="NCBI Taxonomy" id="1190508"/>
    <lineage>
        <taxon>Bacteria</taxon>
        <taxon>Bacillati</taxon>
        <taxon>Actinomycetota</taxon>
        <taxon>Actinomycetes</taxon>
        <taxon>Mycobacteriales</taxon>
        <taxon>Corynebacteriaceae</taxon>
        <taxon>Corynebacterium</taxon>
    </lineage>
</organism>
<gene>
    <name evidence="4" type="ORF">IW254_000310</name>
</gene>